<dbReference type="AlphaFoldDB" id="A0A1I2DRV9"/>
<dbReference type="SMART" id="SM00283">
    <property type="entry name" value="MA"/>
    <property type="match status" value="1"/>
</dbReference>
<accession>A0A1I2DRV9</accession>
<dbReference type="InterPro" id="IPR012292">
    <property type="entry name" value="Globin/Proto"/>
</dbReference>
<dbReference type="GO" id="GO:0007165">
    <property type="term" value="P:signal transduction"/>
    <property type="evidence" value="ECO:0007669"/>
    <property type="project" value="UniProtKB-KW"/>
</dbReference>
<keyword evidence="5 7" id="KW-0807">Transducer</keyword>
<dbReference type="InterPro" id="IPR039379">
    <property type="entry name" value="Protoglobin_sensor_dom"/>
</dbReference>
<evidence type="ECO:0000313" key="10">
    <source>
        <dbReference type="Proteomes" id="UP000199516"/>
    </source>
</evidence>
<dbReference type="InterPro" id="IPR004089">
    <property type="entry name" value="MCPsignal_dom"/>
</dbReference>
<evidence type="ECO:0000259" key="8">
    <source>
        <dbReference type="PROSITE" id="PS50111"/>
    </source>
</evidence>
<evidence type="ECO:0000256" key="5">
    <source>
        <dbReference type="ARBA" id="ARBA00023224"/>
    </source>
</evidence>
<dbReference type="PANTHER" id="PTHR32089">
    <property type="entry name" value="METHYL-ACCEPTING CHEMOTAXIS PROTEIN MCPB"/>
    <property type="match status" value="1"/>
</dbReference>
<evidence type="ECO:0000256" key="3">
    <source>
        <dbReference type="ARBA" id="ARBA00022989"/>
    </source>
</evidence>
<evidence type="ECO:0000256" key="6">
    <source>
        <dbReference type="ARBA" id="ARBA00029447"/>
    </source>
</evidence>
<evidence type="ECO:0000256" key="2">
    <source>
        <dbReference type="ARBA" id="ARBA00022692"/>
    </source>
</evidence>
<organism evidence="9 10">
    <name type="scientific">Alteribacillus iranensis</name>
    <dbReference type="NCBI Taxonomy" id="930128"/>
    <lineage>
        <taxon>Bacteria</taxon>
        <taxon>Bacillati</taxon>
        <taxon>Bacillota</taxon>
        <taxon>Bacilli</taxon>
        <taxon>Bacillales</taxon>
        <taxon>Bacillaceae</taxon>
        <taxon>Alteribacillus</taxon>
    </lineage>
</organism>
<dbReference type="OrthoDB" id="266313at2"/>
<dbReference type="Pfam" id="PF13682">
    <property type="entry name" value="CZB"/>
    <property type="match status" value="1"/>
</dbReference>
<dbReference type="GO" id="GO:0004888">
    <property type="term" value="F:transmembrane signaling receptor activity"/>
    <property type="evidence" value="ECO:0007669"/>
    <property type="project" value="InterPro"/>
</dbReference>
<dbReference type="GO" id="GO:0020037">
    <property type="term" value="F:heme binding"/>
    <property type="evidence" value="ECO:0007669"/>
    <property type="project" value="InterPro"/>
</dbReference>
<dbReference type="Gene3D" id="1.20.120.30">
    <property type="entry name" value="Aspartate receptor, ligand-binding domain"/>
    <property type="match status" value="1"/>
</dbReference>
<keyword evidence="3" id="KW-1133">Transmembrane helix</keyword>
<evidence type="ECO:0000313" key="9">
    <source>
        <dbReference type="EMBL" id="SFE83236.1"/>
    </source>
</evidence>
<dbReference type="Proteomes" id="UP000199516">
    <property type="component" value="Unassembled WGS sequence"/>
</dbReference>
<dbReference type="STRING" id="930128.SAMN05192532_104262"/>
<keyword evidence="10" id="KW-1185">Reference proteome</keyword>
<dbReference type="GO" id="GO:0019825">
    <property type="term" value="F:oxygen binding"/>
    <property type="evidence" value="ECO:0007669"/>
    <property type="project" value="InterPro"/>
</dbReference>
<name>A0A1I2DRV9_9BACI</name>
<dbReference type="RefSeq" id="WP_091661618.1">
    <property type="nucleotide sequence ID" value="NZ_FONT01000004.1"/>
</dbReference>
<dbReference type="EMBL" id="FONT01000004">
    <property type="protein sequence ID" value="SFE83236.1"/>
    <property type="molecule type" value="Genomic_DNA"/>
</dbReference>
<evidence type="ECO:0000256" key="7">
    <source>
        <dbReference type="PROSITE-ProRule" id="PRU00284"/>
    </source>
</evidence>
<dbReference type="PANTHER" id="PTHR32089:SF119">
    <property type="entry name" value="METHYL-ACCEPTING CHEMOTAXIS PROTEIN CTPL"/>
    <property type="match status" value="1"/>
</dbReference>
<feature type="domain" description="Methyl-accepting transducer" evidence="8">
    <location>
        <begin position="209"/>
        <end position="422"/>
    </location>
</feature>
<dbReference type="InterPro" id="IPR004090">
    <property type="entry name" value="Chemotax_Me-accpt_rcpt"/>
</dbReference>
<dbReference type="Pfam" id="PF11563">
    <property type="entry name" value="Protoglobin"/>
    <property type="match status" value="1"/>
</dbReference>
<evidence type="ECO:0000256" key="1">
    <source>
        <dbReference type="ARBA" id="ARBA00004141"/>
    </source>
</evidence>
<dbReference type="PRINTS" id="PR00260">
    <property type="entry name" value="CHEMTRNSDUCR"/>
</dbReference>
<dbReference type="CDD" id="cd01068">
    <property type="entry name" value="globin_sensor"/>
    <property type="match status" value="1"/>
</dbReference>
<dbReference type="InterPro" id="IPR009050">
    <property type="entry name" value="Globin-like_sf"/>
</dbReference>
<dbReference type="GO" id="GO:0016020">
    <property type="term" value="C:membrane"/>
    <property type="evidence" value="ECO:0007669"/>
    <property type="project" value="UniProtKB-SubCell"/>
</dbReference>
<sequence length="573" mass="64598">MSIFAKKIRSWQEFMSYDGDTDIYVDTRAKDYLKFLGIEHDTLEDVRSAAHVLAPHKEEIVNYFYKQITQVPHLESIISNYSTVERLRKTMQIYLDQFLAADLNEDYIKTRITVGEVHSRISLTADHFISAHHMLMQMMTSILMEKLQRKPNQLMASVLAIQKLAAFDQQLIVGVYMEDTFKSFLFDISGLLNHTTQLDTTKNLVVGMDKQIEETHSVSAATEQMSASINEVADYAMNVAESTGDAVVSAEESKEIIHHSLDDIKNVGTVYEDVVEKVSQLDREIEHTQSVVGIIKDIAEQTNLLALNASIEAARAGEHGRGFSVVASEVRNLSENTQHQIKQITSNIDALQHLSREVTDRIKKTGKWVEQSVDGAEQAGDALSMIVSTMSSINESISQIAAMSEEQTSTVMDIAQRNTNIYDLSSETVKIARETGTLVFDLSKQMDDYRNSFFNINVELNGKDIMKVTKTDHLLLKWKVYNTILGIGDVKSEDFHACSFYNWLQEDLRSPLKDNEMLQKIEESHEAIHQLAALAVKQHGEGKGNEAHNTYERLATASDTFLSLVSEIESTFH</sequence>
<reference evidence="9 10" key="1">
    <citation type="submission" date="2016-10" db="EMBL/GenBank/DDBJ databases">
        <authorList>
            <person name="de Groot N.N."/>
        </authorList>
    </citation>
    <scope>NUCLEOTIDE SEQUENCE [LARGE SCALE GENOMIC DNA]</scope>
    <source>
        <strain evidence="9 10">DSM 23995</strain>
    </source>
</reference>
<dbReference type="GO" id="GO:0006935">
    <property type="term" value="P:chemotaxis"/>
    <property type="evidence" value="ECO:0007669"/>
    <property type="project" value="InterPro"/>
</dbReference>
<keyword evidence="2" id="KW-0812">Transmembrane</keyword>
<comment type="similarity">
    <text evidence="6">Belongs to the methyl-accepting chemotaxis (MCP) protein family.</text>
</comment>
<dbReference type="CDD" id="cd11386">
    <property type="entry name" value="MCP_signal"/>
    <property type="match status" value="1"/>
</dbReference>
<evidence type="ECO:0000256" key="4">
    <source>
        <dbReference type="ARBA" id="ARBA00023136"/>
    </source>
</evidence>
<dbReference type="Pfam" id="PF00015">
    <property type="entry name" value="MCPsignal"/>
    <property type="match status" value="1"/>
</dbReference>
<dbReference type="InterPro" id="IPR025991">
    <property type="entry name" value="Chemoreceptor_zinc-bind_dom"/>
</dbReference>
<dbReference type="PROSITE" id="PS50111">
    <property type="entry name" value="CHEMOTAXIS_TRANSDUC_2"/>
    <property type="match status" value="1"/>
</dbReference>
<gene>
    <name evidence="9" type="ORF">SAMN05192532_104262</name>
</gene>
<dbReference type="Gene3D" id="1.10.287.950">
    <property type="entry name" value="Methyl-accepting chemotaxis protein"/>
    <property type="match status" value="1"/>
</dbReference>
<dbReference type="Gene3D" id="1.10.490.10">
    <property type="entry name" value="Globins"/>
    <property type="match status" value="1"/>
</dbReference>
<proteinExistence type="inferred from homology"/>
<protein>
    <submittedName>
        <fullName evidence="9">Methyl-accepting chemotaxis protein</fullName>
    </submittedName>
</protein>
<dbReference type="SUPFAM" id="SSF58104">
    <property type="entry name" value="Methyl-accepting chemotaxis protein (MCP) signaling domain"/>
    <property type="match status" value="1"/>
</dbReference>
<keyword evidence="4" id="KW-0472">Membrane</keyword>
<dbReference type="SUPFAM" id="SSF46458">
    <property type="entry name" value="Globin-like"/>
    <property type="match status" value="1"/>
</dbReference>
<comment type="subcellular location">
    <subcellularLocation>
        <location evidence="1">Membrane</location>
        <topology evidence="1">Multi-pass membrane protein</topology>
    </subcellularLocation>
</comment>
<dbReference type="InterPro" id="IPR044398">
    <property type="entry name" value="Globin-sensor_dom"/>
</dbReference>